<dbReference type="EMBL" id="VSWC01000157">
    <property type="protein sequence ID" value="KAA1075012.1"/>
    <property type="molecule type" value="Genomic_DNA"/>
</dbReference>
<gene>
    <name evidence="1" type="ORF">PGT21_027021</name>
</gene>
<evidence type="ECO:0000313" key="1">
    <source>
        <dbReference type="EMBL" id="KAA1075012.1"/>
    </source>
</evidence>
<proteinExistence type="predicted"/>
<keyword evidence="2" id="KW-1185">Reference proteome</keyword>
<reference evidence="1 2" key="1">
    <citation type="submission" date="2019-05" db="EMBL/GenBank/DDBJ databases">
        <title>Emergence of the Ug99 lineage of the wheat stem rust pathogen through somatic hybridization.</title>
        <authorList>
            <person name="Li F."/>
            <person name="Upadhyaya N.M."/>
            <person name="Sperschneider J."/>
            <person name="Matny O."/>
            <person name="Nguyen-Phuc H."/>
            <person name="Mago R."/>
            <person name="Raley C."/>
            <person name="Miller M.E."/>
            <person name="Silverstein K.A.T."/>
            <person name="Henningsen E."/>
            <person name="Hirsch C.D."/>
            <person name="Visser B."/>
            <person name="Pretorius Z.A."/>
            <person name="Steffenson B.J."/>
            <person name="Schwessinger B."/>
            <person name="Dodds P.N."/>
            <person name="Figueroa M."/>
        </authorList>
    </citation>
    <scope>NUCLEOTIDE SEQUENCE [LARGE SCALE GENOMIC DNA]</scope>
    <source>
        <strain evidence="1">21-0</strain>
    </source>
</reference>
<evidence type="ECO:0000313" key="2">
    <source>
        <dbReference type="Proteomes" id="UP000324748"/>
    </source>
</evidence>
<comment type="caution">
    <text evidence="1">The sequence shown here is derived from an EMBL/GenBank/DDBJ whole genome shotgun (WGS) entry which is preliminary data.</text>
</comment>
<dbReference type="AlphaFoldDB" id="A0A5B0MED6"/>
<protein>
    <submittedName>
        <fullName evidence="1">Uncharacterized protein</fullName>
    </submittedName>
</protein>
<dbReference type="Proteomes" id="UP000324748">
    <property type="component" value="Unassembled WGS sequence"/>
</dbReference>
<organism evidence="1 2">
    <name type="scientific">Puccinia graminis f. sp. tritici</name>
    <dbReference type="NCBI Taxonomy" id="56615"/>
    <lineage>
        <taxon>Eukaryota</taxon>
        <taxon>Fungi</taxon>
        <taxon>Dikarya</taxon>
        <taxon>Basidiomycota</taxon>
        <taxon>Pucciniomycotina</taxon>
        <taxon>Pucciniomycetes</taxon>
        <taxon>Pucciniales</taxon>
        <taxon>Pucciniaceae</taxon>
        <taxon>Puccinia</taxon>
    </lineage>
</organism>
<sequence length="102" mass="11368">MRKPVSLCAKQLSPVRLVMYSASNLVISLFRTLLQTGLNSSIFNTINSRKTTLLSAKLSQPSHCHITIPSDIKSRLYRSSVDNIKDVYLEQQEISMIVNSGA</sequence>
<name>A0A5B0MED6_PUCGR</name>
<accession>A0A5B0MED6</accession>